<keyword evidence="3 7" id="KW-0812">Transmembrane</keyword>
<protein>
    <recommendedName>
        <fullName evidence="8">Major facilitator superfamily (MFS) profile domain-containing protein</fullName>
    </recommendedName>
</protein>
<keyword evidence="10" id="KW-1185">Reference proteome</keyword>
<dbReference type="GO" id="GO:0022857">
    <property type="term" value="F:transmembrane transporter activity"/>
    <property type="evidence" value="ECO:0007669"/>
    <property type="project" value="InterPro"/>
</dbReference>
<keyword evidence="2" id="KW-0813">Transport</keyword>
<dbReference type="InterPro" id="IPR020846">
    <property type="entry name" value="MFS_dom"/>
</dbReference>
<dbReference type="RefSeq" id="XP_013284017.1">
    <property type="nucleotide sequence ID" value="XM_013428563.1"/>
</dbReference>
<evidence type="ECO:0000256" key="2">
    <source>
        <dbReference type="ARBA" id="ARBA00022448"/>
    </source>
</evidence>
<feature type="transmembrane region" description="Helical" evidence="7">
    <location>
        <begin position="134"/>
        <end position="153"/>
    </location>
</feature>
<keyword evidence="4 7" id="KW-1133">Transmembrane helix</keyword>
<dbReference type="InterPro" id="IPR010573">
    <property type="entry name" value="MFS_Str1/Tri12-like"/>
</dbReference>
<evidence type="ECO:0000256" key="3">
    <source>
        <dbReference type="ARBA" id="ARBA00022692"/>
    </source>
</evidence>
<dbReference type="AlphaFoldDB" id="A0A0D2H6C4"/>
<evidence type="ECO:0000259" key="8">
    <source>
        <dbReference type="PROSITE" id="PS50850"/>
    </source>
</evidence>
<dbReference type="PROSITE" id="PS00216">
    <property type="entry name" value="SUGAR_TRANSPORT_1"/>
    <property type="match status" value="1"/>
</dbReference>
<feature type="transmembrane region" description="Helical" evidence="7">
    <location>
        <begin position="199"/>
        <end position="221"/>
    </location>
</feature>
<dbReference type="GeneID" id="25306314"/>
<dbReference type="HOGENOM" id="CLU_750142_0_0_1"/>
<feature type="region of interest" description="Disordered" evidence="6">
    <location>
        <begin position="1"/>
        <end position="26"/>
    </location>
</feature>
<feature type="transmembrane region" description="Helical" evidence="7">
    <location>
        <begin position="165"/>
        <end position="187"/>
    </location>
</feature>
<dbReference type="PANTHER" id="PTHR23501:SF109">
    <property type="entry name" value="MAJOR FACILITATOR SUPERFAMILY (MFS) PROFILE DOMAIN-CONTAINING PROTEIN-RELATED"/>
    <property type="match status" value="1"/>
</dbReference>
<sequence length="369" mass="40063">MSFSSVNPTSPDPEMSKSGSDRDDSNVDAIQIPQSRAYKIKLWLAIASLIFQWVASMGTFLCIAPIIDLINQDIGPRSSTAWVASAYTVVSGVSLIVAGTLSDLVGRRWFAVASSTAPMIAGIIGGTAQNMSAVIASTAILGINGGLVLNVFPCISELVPKKSRGYVFGILNAAAIFWVMCGSLIGHEMAIHSSVGWRGLFYMTIALNGAATLFTLLVYFPDKPLATRNMSKMEIVRDFDRVGLLGLMVGPTLFFMGIIWINDNSPTSPKFLAPFLIGIVSMIALGFYEVYWAKNPILHPVLFRQMRTFTMLIVMTFVGGMLFYSLISFFPIYLSALSMALTDAKRELMAFRLEPEQTSGALAPPSCCL</sequence>
<evidence type="ECO:0000256" key="5">
    <source>
        <dbReference type="ARBA" id="ARBA00023136"/>
    </source>
</evidence>
<proteinExistence type="predicted"/>
<feature type="domain" description="Major facilitator superfamily (MFS) profile" evidence="8">
    <location>
        <begin position="40"/>
        <end position="369"/>
    </location>
</feature>
<evidence type="ECO:0000313" key="9">
    <source>
        <dbReference type="EMBL" id="KIW80209.1"/>
    </source>
</evidence>
<feature type="transmembrane region" description="Helical" evidence="7">
    <location>
        <begin position="42"/>
        <end position="67"/>
    </location>
</feature>
<dbReference type="GO" id="GO:0005886">
    <property type="term" value="C:plasma membrane"/>
    <property type="evidence" value="ECO:0007669"/>
    <property type="project" value="TreeGrafter"/>
</dbReference>
<feature type="transmembrane region" description="Helical" evidence="7">
    <location>
        <begin position="79"/>
        <end position="97"/>
    </location>
</feature>
<dbReference type="Proteomes" id="UP000053029">
    <property type="component" value="Unassembled WGS sequence"/>
</dbReference>
<comment type="subcellular location">
    <subcellularLocation>
        <location evidence="1">Membrane</location>
        <topology evidence="1">Multi-pass membrane protein</topology>
    </subcellularLocation>
</comment>
<evidence type="ECO:0000256" key="4">
    <source>
        <dbReference type="ARBA" id="ARBA00022989"/>
    </source>
</evidence>
<organism evidence="9 10">
    <name type="scientific">Fonsecaea pedrosoi CBS 271.37</name>
    <dbReference type="NCBI Taxonomy" id="1442368"/>
    <lineage>
        <taxon>Eukaryota</taxon>
        <taxon>Fungi</taxon>
        <taxon>Dikarya</taxon>
        <taxon>Ascomycota</taxon>
        <taxon>Pezizomycotina</taxon>
        <taxon>Eurotiomycetes</taxon>
        <taxon>Chaetothyriomycetidae</taxon>
        <taxon>Chaetothyriales</taxon>
        <taxon>Herpotrichiellaceae</taxon>
        <taxon>Fonsecaea</taxon>
    </lineage>
</organism>
<feature type="transmembrane region" description="Helical" evidence="7">
    <location>
        <begin position="312"/>
        <end position="334"/>
    </location>
</feature>
<dbReference type="OrthoDB" id="4119671at2759"/>
<accession>A0A0D2H6C4</accession>
<gene>
    <name evidence="9" type="ORF">Z517_06824</name>
</gene>
<evidence type="ECO:0000256" key="7">
    <source>
        <dbReference type="SAM" id="Phobius"/>
    </source>
</evidence>
<evidence type="ECO:0000256" key="6">
    <source>
        <dbReference type="SAM" id="MobiDB-lite"/>
    </source>
</evidence>
<dbReference type="PANTHER" id="PTHR23501">
    <property type="entry name" value="MAJOR FACILITATOR SUPERFAMILY"/>
    <property type="match status" value="1"/>
</dbReference>
<name>A0A0D2H6C4_9EURO</name>
<dbReference type="Gene3D" id="1.20.1250.20">
    <property type="entry name" value="MFS general substrate transporter like domains"/>
    <property type="match status" value="1"/>
</dbReference>
<evidence type="ECO:0000313" key="10">
    <source>
        <dbReference type="Proteomes" id="UP000053029"/>
    </source>
</evidence>
<feature type="transmembrane region" description="Helical" evidence="7">
    <location>
        <begin position="109"/>
        <end position="128"/>
    </location>
</feature>
<dbReference type="PROSITE" id="PS50850">
    <property type="entry name" value="MFS"/>
    <property type="match status" value="1"/>
</dbReference>
<dbReference type="InterPro" id="IPR005829">
    <property type="entry name" value="Sugar_transporter_CS"/>
</dbReference>
<keyword evidence="5 7" id="KW-0472">Membrane</keyword>
<dbReference type="STRING" id="1442368.A0A0D2H6C4"/>
<dbReference type="InterPro" id="IPR036259">
    <property type="entry name" value="MFS_trans_sf"/>
</dbReference>
<feature type="transmembrane region" description="Helical" evidence="7">
    <location>
        <begin position="242"/>
        <end position="261"/>
    </location>
</feature>
<dbReference type="Pfam" id="PF06609">
    <property type="entry name" value="TRI12"/>
    <property type="match status" value="1"/>
</dbReference>
<dbReference type="VEuPathDB" id="FungiDB:Z517_06824"/>
<reference evidence="9 10" key="1">
    <citation type="submission" date="2015-01" db="EMBL/GenBank/DDBJ databases">
        <title>The Genome Sequence of Fonsecaea pedrosoi CBS 271.37.</title>
        <authorList>
            <consortium name="The Broad Institute Genomics Platform"/>
            <person name="Cuomo C."/>
            <person name="de Hoog S."/>
            <person name="Gorbushina A."/>
            <person name="Stielow B."/>
            <person name="Teixiera M."/>
            <person name="Abouelleil A."/>
            <person name="Chapman S.B."/>
            <person name="Priest M."/>
            <person name="Young S.K."/>
            <person name="Wortman J."/>
            <person name="Nusbaum C."/>
            <person name="Birren B."/>
        </authorList>
    </citation>
    <scope>NUCLEOTIDE SEQUENCE [LARGE SCALE GENOMIC DNA]</scope>
    <source>
        <strain evidence="9 10">CBS 271.37</strain>
    </source>
</reference>
<feature type="transmembrane region" description="Helical" evidence="7">
    <location>
        <begin position="273"/>
        <end position="291"/>
    </location>
</feature>
<evidence type="ECO:0000256" key="1">
    <source>
        <dbReference type="ARBA" id="ARBA00004141"/>
    </source>
</evidence>
<dbReference type="EMBL" id="KN846972">
    <property type="protein sequence ID" value="KIW80209.1"/>
    <property type="molecule type" value="Genomic_DNA"/>
</dbReference>
<dbReference type="SUPFAM" id="SSF103473">
    <property type="entry name" value="MFS general substrate transporter"/>
    <property type="match status" value="1"/>
</dbReference>